<dbReference type="SUPFAM" id="SSF51735">
    <property type="entry name" value="NAD(P)-binding Rossmann-fold domains"/>
    <property type="match status" value="1"/>
</dbReference>
<feature type="region of interest" description="Disordered" evidence="5">
    <location>
        <begin position="16"/>
        <end position="40"/>
    </location>
</feature>
<dbReference type="PROSITE" id="PS51201">
    <property type="entry name" value="RCK_N"/>
    <property type="match status" value="1"/>
</dbReference>
<evidence type="ECO:0000259" key="7">
    <source>
        <dbReference type="PROSITE" id="PS51202"/>
    </source>
</evidence>
<dbReference type="Proteomes" id="UP001500221">
    <property type="component" value="Unassembled WGS sequence"/>
</dbReference>
<keyword evidence="2" id="KW-0813">Transport</keyword>
<evidence type="ECO:0000313" key="9">
    <source>
        <dbReference type="Proteomes" id="UP001500221"/>
    </source>
</evidence>
<keyword evidence="2" id="KW-0633">Potassium transport</keyword>
<dbReference type="Pfam" id="PF02254">
    <property type="entry name" value="TrkA_N"/>
    <property type="match status" value="1"/>
</dbReference>
<dbReference type="EMBL" id="BAABKG010000003">
    <property type="protein sequence ID" value="GAA5149835.1"/>
    <property type="molecule type" value="Genomic_DNA"/>
</dbReference>
<dbReference type="Gene3D" id="3.40.50.720">
    <property type="entry name" value="NAD(P)-binding Rossmann-like Domain"/>
    <property type="match status" value="1"/>
</dbReference>
<proteinExistence type="predicted"/>
<gene>
    <name evidence="8" type="ORF">GCM10023340_25810</name>
</gene>
<dbReference type="PROSITE" id="PS51202">
    <property type="entry name" value="RCK_C"/>
    <property type="match status" value="1"/>
</dbReference>
<evidence type="ECO:0000259" key="6">
    <source>
        <dbReference type="PROSITE" id="PS51201"/>
    </source>
</evidence>
<feature type="domain" description="RCK N-terminal" evidence="6">
    <location>
        <begin position="46"/>
        <end position="164"/>
    </location>
</feature>
<evidence type="ECO:0000256" key="4">
    <source>
        <dbReference type="ARBA" id="ARBA00023027"/>
    </source>
</evidence>
<feature type="compositionally biased region" description="Low complexity" evidence="5">
    <location>
        <begin position="23"/>
        <end position="36"/>
    </location>
</feature>
<organism evidence="8 9">
    <name type="scientific">Nocardioides marinquilinus</name>
    <dbReference type="NCBI Taxonomy" id="1210400"/>
    <lineage>
        <taxon>Bacteria</taxon>
        <taxon>Bacillati</taxon>
        <taxon>Actinomycetota</taxon>
        <taxon>Actinomycetes</taxon>
        <taxon>Propionibacteriales</taxon>
        <taxon>Nocardioidaceae</taxon>
        <taxon>Nocardioides</taxon>
    </lineage>
</organism>
<keyword evidence="9" id="KW-1185">Reference proteome</keyword>
<keyword evidence="2" id="KW-0406">Ion transport</keyword>
<keyword evidence="4" id="KW-0520">NAD</keyword>
<dbReference type="InterPro" id="IPR003148">
    <property type="entry name" value="RCK_N"/>
</dbReference>
<evidence type="ECO:0000256" key="2">
    <source>
        <dbReference type="ARBA" id="ARBA00022538"/>
    </source>
</evidence>
<evidence type="ECO:0000313" key="8">
    <source>
        <dbReference type="EMBL" id="GAA5149835.1"/>
    </source>
</evidence>
<dbReference type="InterPro" id="IPR006036">
    <property type="entry name" value="K_uptake_TrkA"/>
</dbReference>
<feature type="domain" description="RCK C-terminal" evidence="7">
    <location>
        <begin position="182"/>
        <end position="261"/>
    </location>
</feature>
<keyword evidence="3" id="KW-0630">Potassium</keyword>
<protein>
    <recommendedName>
        <fullName evidence="1">Trk system potassium uptake protein TrkA</fullName>
    </recommendedName>
</protein>
<dbReference type="InterPro" id="IPR036291">
    <property type="entry name" value="NAD(P)-bd_dom_sf"/>
</dbReference>
<reference evidence="9" key="1">
    <citation type="journal article" date="2019" name="Int. J. Syst. Evol. Microbiol.">
        <title>The Global Catalogue of Microorganisms (GCM) 10K type strain sequencing project: providing services to taxonomists for standard genome sequencing and annotation.</title>
        <authorList>
            <consortium name="The Broad Institute Genomics Platform"/>
            <consortium name="The Broad Institute Genome Sequencing Center for Infectious Disease"/>
            <person name="Wu L."/>
            <person name="Ma J."/>
        </authorList>
    </citation>
    <scope>NUCLEOTIDE SEQUENCE [LARGE SCALE GENOMIC DNA]</scope>
    <source>
        <strain evidence="9">JCM 18459</strain>
    </source>
</reference>
<dbReference type="PANTHER" id="PTHR43833:SF8">
    <property type="entry name" value="TRK SYSTEM POTASSIUM UPTAKE PROTEIN TRKA"/>
    <property type="match status" value="1"/>
</dbReference>
<dbReference type="PRINTS" id="PR00335">
    <property type="entry name" value="KUPTAKETRKA"/>
</dbReference>
<evidence type="ECO:0000256" key="1">
    <source>
        <dbReference type="ARBA" id="ARBA00017378"/>
    </source>
</evidence>
<accession>A0ABP9PP34</accession>
<comment type="caution">
    <text evidence="8">The sequence shown here is derived from an EMBL/GenBank/DDBJ whole genome shotgun (WGS) entry which is preliminary data.</text>
</comment>
<evidence type="ECO:0000256" key="5">
    <source>
        <dbReference type="SAM" id="MobiDB-lite"/>
    </source>
</evidence>
<sequence length="267" mass="29177">MGSNVSPSWALRSLRPSRIRLETSPTPTSGKGTTSDTTREDRYRECVHVVIMGCGRVGSTLARSLEERNHTVAVIDSDPDSFRRLGPAFNGDKVTGYGFDQQVLQKAGIGRADAFAAVSSGDNSNIIAARVARESFGITQVVARIYDPGRAEVYQRLGITTVATVKWTADQVLRRLLPAGTEPDFRDPSGTIRVDHVPVPEVWVGQRTVAFQEQTGSRIAWIDRLGEGMLPTRESVIQEGDLIHLVMREADASRAFAIIKQGPEESS</sequence>
<dbReference type="InterPro" id="IPR050721">
    <property type="entry name" value="Trk_Ktr_HKT_K-transport"/>
</dbReference>
<dbReference type="PANTHER" id="PTHR43833">
    <property type="entry name" value="POTASSIUM CHANNEL PROTEIN 2-RELATED-RELATED"/>
    <property type="match status" value="1"/>
</dbReference>
<evidence type="ECO:0000256" key="3">
    <source>
        <dbReference type="ARBA" id="ARBA00022958"/>
    </source>
</evidence>
<name>A0ABP9PP34_9ACTN</name>
<dbReference type="InterPro" id="IPR006037">
    <property type="entry name" value="RCK_C"/>
</dbReference>